<accession>A0ABR1SDV8</accession>
<sequence>MAQFAAPHGRRCPQCAACRYGGLSEASPCWPRPHPAMQAGYLDPFDYTGPYALRPSMLPGPYASPLTSPFASPFPSPFGTPEPAYAMPSSEQHVEPTAAQEYHHTAQLSSLVEMQATLAMLTDQYVSPPGCTEGADPEAGCPSSRSGSRGSKDGLPRRMLCKKHKVWW</sequence>
<name>A0ABR1SDV8_9PEZI</name>
<feature type="region of interest" description="Disordered" evidence="1">
    <location>
        <begin position="71"/>
        <end position="102"/>
    </location>
</feature>
<protein>
    <submittedName>
        <fullName evidence="2">Uncharacterized protein</fullName>
    </submittedName>
</protein>
<gene>
    <name evidence="2" type="ORF">PG993_010764</name>
</gene>
<proteinExistence type="predicted"/>
<dbReference type="EMBL" id="JAQQWK010000010">
    <property type="protein sequence ID" value="KAK8029473.1"/>
    <property type="molecule type" value="Genomic_DNA"/>
</dbReference>
<comment type="caution">
    <text evidence="2">The sequence shown here is derived from an EMBL/GenBank/DDBJ whole genome shotgun (WGS) entry which is preliminary data.</text>
</comment>
<feature type="region of interest" description="Disordered" evidence="1">
    <location>
        <begin position="129"/>
        <end position="157"/>
    </location>
</feature>
<reference evidence="2 3" key="1">
    <citation type="submission" date="2023-01" db="EMBL/GenBank/DDBJ databases">
        <title>Analysis of 21 Apiospora genomes using comparative genomics revels a genus with tremendous synthesis potential of carbohydrate active enzymes and secondary metabolites.</title>
        <authorList>
            <person name="Sorensen T."/>
        </authorList>
    </citation>
    <scope>NUCLEOTIDE SEQUENCE [LARGE SCALE GENOMIC DNA]</scope>
    <source>
        <strain evidence="2 3">CBS 33761</strain>
    </source>
</reference>
<organism evidence="2 3">
    <name type="scientific">Apiospora rasikravindrae</name>
    <dbReference type="NCBI Taxonomy" id="990691"/>
    <lineage>
        <taxon>Eukaryota</taxon>
        <taxon>Fungi</taxon>
        <taxon>Dikarya</taxon>
        <taxon>Ascomycota</taxon>
        <taxon>Pezizomycotina</taxon>
        <taxon>Sordariomycetes</taxon>
        <taxon>Xylariomycetidae</taxon>
        <taxon>Amphisphaeriales</taxon>
        <taxon>Apiosporaceae</taxon>
        <taxon>Apiospora</taxon>
    </lineage>
</organism>
<evidence type="ECO:0000313" key="3">
    <source>
        <dbReference type="Proteomes" id="UP001444661"/>
    </source>
</evidence>
<evidence type="ECO:0000313" key="2">
    <source>
        <dbReference type="EMBL" id="KAK8029473.1"/>
    </source>
</evidence>
<dbReference type="Proteomes" id="UP001444661">
    <property type="component" value="Unassembled WGS sequence"/>
</dbReference>
<keyword evidence="3" id="KW-1185">Reference proteome</keyword>
<evidence type="ECO:0000256" key="1">
    <source>
        <dbReference type="SAM" id="MobiDB-lite"/>
    </source>
</evidence>